<reference evidence="2 3" key="1">
    <citation type="journal article" date="2015" name="Genome Biol. Evol.">
        <title>Characterization of Three Mycobacterium spp. with Potential Use in Bioremediation by Genome Sequencing and Comparative Genomics.</title>
        <authorList>
            <person name="Das S."/>
            <person name="Pettersson B.M."/>
            <person name="Behra P.R."/>
            <person name="Ramesh M."/>
            <person name="Dasgupta S."/>
            <person name="Bhattacharya A."/>
            <person name="Kirsebom L.A."/>
        </authorList>
    </citation>
    <scope>NUCLEOTIDE SEQUENCE [LARGE SCALE GENOMIC DNA]</scope>
    <source>
        <strain evidence="2 3">DSM 44219</strain>
    </source>
</reference>
<dbReference type="EMBL" id="JYNX01000084">
    <property type="protein sequence ID" value="KMO70995.1"/>
    <property type="molecule type" value="Genomic_DNA"/>
</dbReference>
<accession>A0A0J6VJ51</accession>
<feature type="region of interest" description="Disordered" evidence="1">
    <location>
        <begin position="1"/>
        <end position="95"/>
    </location>
</feature>
<evidence type="ECO:0000313" key="2">
    <source>
        <dbReference type="EMBL" id="KMO70995.1"/>
    </source>
</evidence>
<feature type="compositionally biased region" description="Polar residues" evidence="1">
    <location>
        <begin position="82"/>
        <end position="95"/>
    </location>
</feature>
<dbReference type="Proteomes" id="UP000036176">
    <property type="component" value="Unassembled WGS sequence"/>
</dbReference>
<dbReference type="AlphaFoldDB" id="A0A0J6VJ51"/>
<evidence type="ECO:0000313" key="3">
    <source>
        <dbReference type="Proteomes" id="UP000036176"/>
    </source>
</evidence>
<feature type="compositionally biased region" description="Low complexity" evidence="1">
    <location>
        <begin position="22"/>
        <end position="81"/>
    </location>
</feature>
<organism evidence="2 3">
    <name type="scientific">Mycolicibacterium chubuense</name>
    <name type="common">Mycobacterium chubuense</name>
    <dbReference type="NCBI Taxonomy" id="1800"/>
    <lineage>
        <taxon>Bacteria</taxon>
        <taxon>Bacillati</taxon>
        <taxon>Actinomycetota</taxon>
        <taxon>Actinomycetes</taxon>
        <taxon>Mycobacteriales</taxon>
        <taxon>Mycobacteriaceae</taxon>
        <taxon>Mycolicibacterium</taxon>
    </lineage>
</organism>
<gene>
    <name evidence="2" type="ORF">MCHUDSM44219_05322</name>
</gene>
<feature type="region of interest" description="Disordered" evidence="1">
    <location>
        <begin position="114"/>
        <end position="133"/>
    </location>
</feature>
<sequence length="133" mass="13160" precursor="true">MTAGAALRKRSLRRRLLGGAGSRSSAQKASPAGAHASAAPRASANWASAGENTGTASASSSTGTSPSRSSTDPTSTSASGSQSARVNTALNQPIRSSSVTTVLLTAVWTAPSSGVTTSAMSWPGSTTHTAVVW</sequence>
<keyword evidence="3" id="KW-1185">Reference proteome</keyword>
<comment type="caution">
    <text evidence="2">The sequence shown here is derived from an EMBL/GenBank/DDBJ whole genome shotgun (WGS) entry which is preliminary data.</text>
</comment>
<evidence type="ECO:0000256" key="1">
    <source>
        <dbReference type="SAM" id="MobiDB-lite"/>
    </source>
</evidence>
<feature type="compositionally biased region" description="Basic residues" evidence="1">
    <location>
        <begin position="7"/>
        <end position="16"/>
    </location>
</feature>
<name>A0A0J6VJ51_MYCCU</name>
<proteinExistence type="predicted"/>
<protein>
    <submittedName>
        <fullName evidence="2">Uncharacterized protein</fullName>
    </submittedName>
</protein>